<dbReference type="VEuPathDB" id="FungiDB:HMPREF1544_04094"/>
<name>S2JKS7_MUCC1</name>
<dbReference type="OrthoDB" id="2385582at2759"/>
<keyword evidence="2" id="KW-1185">Reference proteome</keyword>
<organism evidence="1 2">
    <name type="scientific">Mucor circinelloides f. circinelloides (strain 1006PhL)</name>
    <name type="common">Mucormycosis agent</name>
    <name type="synonym">Calyptromyces circinelloides</name>
    <dbReference type="NCBI Taxonomy" id="1220926"/>
    <lineage>
        <taxon>Eukaryota</taxon>
        <taxon>Fungi</taxon>
        <taxon>Fungi incertae sedis</taxon>
        <taxon>Mucoromycota</taxon>
        <taxon>Mucoromycotina</taxon>
        <taxon>Mucoromycetes</taxon>
        <taxon>Mucorales</taxon>
        <taxon>Mucorineae</taxon>
        <taxon>Mucoraceae</taxon>
        <taxon>Mucor</taxon>
    </lineage>
</organism>
<gene>
    <name evidence="1" type="ORF">HMPREF1544_04094</name>
</gene>
<protein>
    <submittedName>
        <fullName evidence="1">Uncharacterized protein</fullName>
    </submittedName>
</protein>
<evidence type="ECO:0000313" key="1">
    <source>
        <dbReference type="EMBL" id="EPB89102.1"/>
    </source>
</evidence>
<dbReference type="InParanoid" id="S2JKS7"/>
<dbReference type="EMBL" id="KE123940">
    <property type="protein sequence ID" value="EPB89102.1"/>
    <property type="molecule type" value="Genomic_DNA"/>
</dbReference>
<evidence type="ECO:0000313" key="2">
    <source>
        <dbReference type="Proteomes" id="UP000014254"/>
    </source>
</evidence>
<dbReference type="Proteomes" id="UP000014254">
    <property type="component" value="Unassembled WGS sequence"/>
</dbReference>
<dbReference type="AlphaFoldDB" id="S2JKS7"/>
<sequence>MRIVTTRGGDKSNHRVTIKLKRSIKLKGPTIDKLYRKAEVIFEDNLEVLRGETASYSSRKRKNKERSIGGIEARDVKKIGYKSDMIFHKTACSHDEVLEFGAIEAGKNFEEGDGATKKLIEGSIKLP</sequence>
<reference evidence="2" key="1">
    <citation type="submission" date="2013-05" db="EMBL/GenBank/DDBJ databases">
        <title>The Genome sequence of Mucor circinelloides f. circinelloides 1006PhL.</title>
        <authorList>
            <consortium name="The Broad Institute Genomics Platform"/>
            <person name="Cuomo C."/>
            <person name="Earl A."/>
            <person name="Findley K."/>
            <person name="Lee S.C."/>
            <person name="Walker B."/>
            <person name="Young S."/>
            <person name="Zeng Q."/>
            <person name="Gargeya S."/>
            <person name="Fitzgerald M."/>
            <person name="Haas B."/>
            <person name="Abouelleil A."/>
            <person name="Allen A.W."/>
            <person name="Alvarado L."/>
            <person name="Arachchi H.M."/>
            <person name="Berlin A.M."/>
            <person name="Chapman S.B."/>
            <person name="Gainer-Dewar J."/>
            <person name="Goldberg J."/>
            <person name="Griggs A."/>
            <person name="Gujja S."/>
            <person name="Hansen M."/>
            <person name="Howarth C."/>
            <person name="Imamovic A."/>
            <person name="Ireland A."/>
            <person name="Larimer J."/>
            <person name="McCowan C."/>
            <person name="Murphy C."/>
            <person name="Pearson M."/>
            <person name="Poon T.W."/>
            <person name="Priest M."/>
            <person name="Roberts A."/>
            <person name="Saif S."/>
            <person name="Shea T."/>
            <person name="Sisk P."/>
            <person name="Sykes S."/>
            <person name="Wortman J."/>
            <person name="Nusbaum C."/>
            <person name="Birren B."/>
        </authorList>
    </citation>
    <scope>NUCLEOTIDE SEQUENCE [LARGE SCALE GENOMIC DNA]</scope>
    <source>
        <strain evidence="2">1006PhL</strain>
    </source>
</reference>
<accession>S2JKS7</accession>
<proteinExistence type="predicted"/>